<sequence length="149" mass="17235">MTDNIDDLFDDFDFGDDLPAKPALTPKELDYIKRGVFSKGFMLEMRAQKKQKDEQRLKELEPIVNFVRGYHEKTDEMDWYENVILQDFLDSYPDGSKKLGDIICRLASDIQSIALSAAENNHDHKIHGQDRLDIKMLAIFIIDLAEGRL</sequence>
<dbReference type="EMBL" id="PHHE01000001">
    <property type="protein sequence ID" value="PKA70444.1"/>
    <property type="molecule type" value="Genomic_DNA"/>
</dbReference>
<keyword evidence="2" id="KW-1185">Reference proteome</keyword>
<organism evidence="1 2">
    <name type="scientific">Pseudomonas baetica</name>
    <dbReference type="NCBI Taxonomy" id="674054"/>
    <lineage>
        <taxon>Bacteria</taxon>
        <taxon>Pseudomonadati</taxon>
        <taxon>Pseudomonadota</taxon>
        <taxon>Gammaproteobacteria</taxon>
        <taxon>Pseudomonadales</taxon>
        <taxon>Pseudomonadaceae</taxon>
        <taxon>Pseudomonas</taxon>
    </lineage>
</organism>
<protein>
    <submittedName>
        <fullName evidence="1">Uncharacterized protein</fullName>
    </submittedName>
</protein>
<gene>
    <name evidence="1" type="ORF">ATI02_3349</name>
</gene>
<reference evidence="1 2" key="1">
    <citation type="submission" date="2017-11" db="EMBL/GenBank/DDBJ databases">
        <title>Genome sequencing of a diverse group of Pseudomonas species.</title>
        <authorList>
            <person name="Loper J."/>
        </authorList>
    </citation>
    <scope>NUCLEOTIDE SEQUENCE [LARGE SCALE GENOMIC DNA]</scope>
    <source>
        <strain evidence="1 2">LMG 25716</strain>
    </source>
</reference>
<accession>A0ABX4Q0X0</accession>
<evidence type="ECO:0000313" key="1">
    <source>
        <dbReference type="EMBL" id="PKA70444.1"/>
    </source>
</evidence>
<dbReference type="RefSeq" id="WP_100846836.1">
    <property type="nucleotide sequence ID" value="NZ_PHHE01000001.1"/>
</dbReference>
<comment type="caution">
    <text evidence="1">The sequence shown here is derived from an EMBL/GenBank/DDBJ whole genome shotgun (WGS) entry which is preliminary data.</text>
</comment>
<name>A0ABX4Q0X0_9PSED</name>
<evidence type="ECO:0000313" key="2">
    <source>
        <dbReference type="Proteomes" id="UP000232455"/>
    </source>
</evidence>
<dbReference type="Proteomes" id="UP000232455">
    <property type="component" value="Unassembled WGS sequence"/>
</dbReference>
<proteinExistence type="predicted"/>